<dbReference type="HOGENOM" id="CLU_017361_3_0_1"/>
<dbReference type="GeneID" id="8198791"/>
<dbReference type="PANTHER" id="PTHR42886:SF23">
    <property type="entry name" value="1-ACYLGLYCEROL-3-PHOSPHATE O-ACYLTRANSFERASE ICT1-RELATED"/>
    <property type="match status" value="1"/>
</dbReference>
<evidence type="ECO:0000313" key="4">
    <source>
        <dbReference type="Proteomes" id="UP000000314"/>
    </source>
</evidence>
<evidence type="ECO:0000256" key="1">
    <source>
        <dbReference type="SAM" id="MobiDB-lite"/>
    </source>
</evidence>
<feature type="region of interest" description="Disordered" evidence="1">
    <location>
        <begin position="234"/>
        <end position="271"/>
    </location>
</feature>
<dbReference type="SUPFAM" id="SSF53474">
    <property type="entry name" value="alpha/beta-Hydrolases"/>
    <property type="match status" value="1"/>
</dbReference>
<dbReference type="InterPro" id="IPR029058">
    <property type="entry name" value="AB_hydrolase_fold"/>
</dbReference>
<dbReference type="RefSeq" id="XP_002491133.1">
    <property type="nucleotide sequence ID" value="XM_002491088.1"/>
</dbReference>
<evidence type="ECO:0000313" key="3">
    <source>
        <dbReference type="EMBL" id="CAY68853.1"/>
    </source>
</evidence>
<dbReference type="GO" id="GO:0004623">
    <property type="term" value="F:phospholipase A2 activity"/>
    <property type="evidence" value="ECO:0007669"/>
    <property type="project" value="TreeGrafter"/>
</dbReference>
<dbReference type="GO" id="GO:0035965">
    <property type="term" value="P:cardiolipin acyl-chain remodeling"/>
    <property type="evidence" value="ECO:0007669"/>
    <property type="project" value="TreeGrafter"/>
</dbReference>
<dbReference type="GO" id="GO:0005743">
    <property type="term" value="C:mitochondrial inner membrane"/>
    <property type="evidence" value="ECO:0007669"/>
    <property type="project" value="TreeGrafter"/>
</dbReference>
<dbReference type="Gene3D" id="3.40.50.1820">
    <property type="entry name" value="alpha/beta hydrolase"/>
    <property type="match status" value="1"/>
</dbReference>
<reference evidence="3 4" key="1">
    <citation type="journal article" date="2009" name="Nat. Biotechnol.">
        <title>Genome sequence of the recombinant protein production host Pichia pastoris.</title>
        <authorList>
            <person name="De Schutter K."/>
            <person name="Lin Y.C."/>
            <person name="Tiels P."/>
            <person name="Van Hecke A."/>
            <person name="Glinka S."/>
            <person name="Weber-Lehmann J."/>
            <person name="Rouze P."/>
            <person name="Van de Peer Y."/>
            <person name="Callewaert N."/>
        </authorList>
    </citation>
    <scope>NUCLEOTIDE SEQUENCE [LARGE SCALE GENOMIC DNA]</scope>
    <source>
        <strain evidence="4">GS115 / ATCC 20864</strain>
    </source>
</reference>
<accession>C4R029</accession>
<dbReference type="KEGG" id="ppa:PAS_chr2-1_0242"/>
<proteinExistence type="predicted"/>
<dbReference type="OMA" id="ADQHLVM"/>
<dbReference type="EMBL" id="FN392320">
    <property type="protein sequence ID" value="CAY68853.1"/>
    <property type="molecule type" value="Genomic_DNA"/>
</dbReference>
<dbReference type="Proteomes" id="UP000000314">
    <property type="component" value="Chromosome 2"/>
</dbReference>
<gene>
    <name evidence="3" type="ordered locus">PAS_chr2-1_0242</name>
</gene>
<dbReference type="eggNOG" id="KOG4409">
    <property type="taxonomic scope" value="Eukaryota"/>
</dbReference>
<dbReference type="GO" id="GO:0042171">
    <property type="term" value="F:lysophosphatidic acid acyltransferase activity"/>
    <property type="evidence" value="ECO:0007669"/>
    <property type="project" value="TreeGrafter"/>
</dbReference>
<dbReference type="Pfam" id="PF00561">
    <property type="entry name" value="Abhydrolase_1"/>
    <property type="match status" value="1"/>
</dbReference>
<dbReference type="GO" id="GO:0006654">
    <property type="term" value="P:phosphatidic acid biosynthetic process"/>
    <property type="evidence" value="ECO:0007669"/>
    <property type="project" value="TreeGrafter"/>
</dbReference>
<dbReference type="GO" id="GO:0055088">
    <property type="term" value="P:lipid homeostasis"/>
    <property type="evidence" value="ECO:0007669"/>
    <property type="project" value="TreeGrafter"/>
</dbReference>
<dbReference type="InterPro" id="IPR000073">
    <property type="entry name" value="AB_hydrolase_1"/>
</dbReference>
<evidence type="ECO:0000259" key="2">
    <source>
        <dbReference type="Pfam" id="PF00561"/>
    </source>
</evidence>
<organism evidence="3 4">
    <name type="scientific">Komagataella phaffii (strain GS115 / ATCC 20864)</name>
    <name type="common">Yeast</name>
    <name type="synonym">Pichia pastoris</name>
    <dbReference type="NCBI Taxonomy" id="644223"/>
    <lineage>
        <taxon>Eukaryota</taxon>
        <taxon>Fungi</taxon>
        <taxon>Dikarya</taxon>
        <taxon>Ascomycota</taxon>
        <taxon>Saccharomycotina</taxon>
        <taxon>Pichiomycetes</taxon>
        <taxon>Pichiales</taxon>
        <taxon>Pichiaceae</taxon>
        <taxon>Komagataella</taxon>
    </lineage>
</organism>
<dbReference type="STRING" id="644223.C4R029"/>
<dbReference type="InParanoid" id="C4R029"/>
<keyword evidence="4" id="KW-1185">Reference proteome</keyword>
<name>C4R029_KOMPG</name>
<feature type="domain" description="AB hydrolase-1" evidence="2">
    <location>
        <begin position="89"/>
        <end position="416"/>
    </location>
</feature>
<dbReference type="ESTHER" id="picpg-c4r029">
    <property type="family name" value="CGI-58_ABHD5_ABHD4"/>
</dbReference>
<dbReference type="AlphaFoldDB" id="C4R029"/>
<dbReference type="PANTHER" id="PTHR42886">
    <property type="entry name" value="RE40534P-RELATED"/>
    <property type="match status" value="1"/>
</dbReference>
<dbReference type="OrthoDB" id="7457040at2759"/>
<feature type="compositionally biased region" description="Polar residues" evidence="1">
    <location>
        <begin position="249"/>
        <end position="260"/>
    </location>
</feature>
<sequence>MSQAVRAGSRLKPLYPMVTELSYKESFKQWFERKSLADYEARVLSYLPFFPDSDGVREAKTLDVPVDAKGNKIHELYIENKQKAPEERHLVIVHGFGAALGFFYRNFNGLSLIPGVKIHALDLLGYGLSSRPKFPSLDVTKEEDIHKAEDFFVDSMEAWRKERNIDRFVLVGHSLGGYLSSCYSLKYKDAVEKLILVSPVGIERSEMSLTEINRPPAVQAQDIARKSSPNIEEELLQSQEQSQQHHQNVSDSASIASTESRNNDERMQQARTRPQLRKFLVKMWENHCSVFSIVRAAAPFGPKLVSLWTFSRFGAIEDPQELMDIHRYSYNTFVAKGSGEYSLTVLLAPGAWARLPLLDRLPGNITIPTLWLYGENDWMSKKAGRQCVSEINSQGEKSAKFRIIDGAGHHVYLDNPTDFNQSVRKFVGW</sequence>
<dbReference type="SMR" id="C4R029"/>
<protein>
    <recommendedName>
        <fullName evidence="2">AB hydrolase-1 domain-containing protein</fullName>
    </recommendedName>
</protein>
<feature type="compositionally biased region" description="Low complexity" evidence="1">
    <location>
        <begin position="236"/>
        <end position="247"/>
    </location>
</feature>